<reference evidence="2" key="1">
    <citation type="journal article" date="2019" name="Plant Biotechnol. J.">
        <title>Genome sequencing of the Australian wild diploid species Gossypium australe highlights disease resistance and delayed gland morphogenesis.</title>
        <authorList>
            <person name="Cai Y."/>
            <person name="Cai X."/>
            <person name="Wang Q."/>
            <person name="Wang P."/>
            <person name="Zhang Y."/>
            <person name="Cai C."/>
            <person name="Xu Y."/>
            <person name="Wang K."/>
            <person name="Zhou Z."/>
            <person name="Wang C."/>
            <person name="Geng S."/>
            <person name="Li B."/>
            <person name="Dong Q."/>
            <person name="Hou Y."/>
            <person name="Wang H."/>
            <person name="Ai P."/>
            <person name="Liu Z."/>
            <person name="Yi F."/>
            <person name="Sun M."/>
            <person name="An G."/>
            <person name="Cheng J."/>
            <person name="Zhang Y."/>
            <person name="Shi Q."/>
            <person name="Xie Y."/>
            <person name="Shi X."/>
            <person name="Chang Y."/>
            <person name="Huang F."/>
            <person name="Chen Y."/>
            <person name="Hong S."/>
            <person name="Mi L."/>
            <person name="Sun Q."/>
            <person name="Zhang L."/>
            <person name="Zhou B."/>
            <person name="Peng R."/>
            <person name="Zhang X."/>
            <person name="Liu F."/>
        </authorList>
    </citation>
    <scope>NUCLEOTIDE SEQUENCE [LARGE SCALE GENOMIC DNA]</scope>
    <source>
        <strain evidence="2">cv. PA1801</strain>
    </source>
</reference>
<dbReference type="Proteomes" id="UP000325315">
    <property type="component" value="Unassembled WGS sequence"/>
</dbReference>
<dbReference type="InterPro" id="IPR043502">
    <property type="entry name" value="DNA/RNA_pol_sf"/>
</dbReference>
<dbReference type="SUPFAM" id="SSF56672">
    <property type="entry name" value="DNA/RNA polymerases"/>
    <property type="match status" value="1"/>
</dbReference>
<protein>
    <submittedName>
        <fullName evidence="1">DNA/RNA polymerases superfamily protein</fullName>
    </submittedName>
</protein>
<dbReference type="Pfam" id="PF08284">
    <property type="entry name" value="RVP_2"/>
    <property type="match status" value="1"/>
</dbReference>
<dbReference type="InterPro" id="IPR043128">
    <property type="entry name" value="Rev_trsase/Diguanyl_cyclase"/>
</dbReference>
<dbReference type="PANTHER" id="PTHR15503:SF45">
    <property type="entry name" value="RNA-DIRECTED DNA POLYMERASE HOMOLOG"/>
    <property type="match status" value="1"/>
</dbReference>
<dbReference type="Gene3D" id="3.30.70.270">
    <property type="match status" value="1"/>
</dbReference>
<proteinExistence type="predicted"/>
<sequence>MNCAIQLLDLKVEHQPELIRFELKRKLLHLTSLLVYEFPADLMLLPFDEFEIFLGMDWLTIHDDVKFIRKGAKAFLTYILDTRAPESKINLVPTVCEFVDVFLEELPRLPKEGEVEFTKCITLRSSCFIYQKEDDTLRLCIDYRQLKKVAIKNKYSLLRINDLFDQLKGTTIFSKIDL</sequence>
<dbReference type="PANTHER" id="PTHR15503">
    <property type="entry name" value="LDOC1 RELATED"/>
    <property type="match status" value="1"/>
</dbReference>
<evidence type="ECO:0000313" key="1">
    <source>
        <dbReference type="EMBL" id="KAA3483290.1"/>
    </source>
</evidence>
<dbReference type="AlphaFoldDB" id="A0A5B6WNF7"/>
<gene>
    <name evidence="1" type="ORF">EPI10_005475</name>
</gene>
<dbReference type="EMBL" id="SMMG02000002">
    <property type="protein sequence ID" value="KAA3483290.1"/>
    <property type="molecule type" value="Genomic_DNA"/>
</dbReference>
<name>A0A5B6WNF7_9ROSI</name>
<keyword evidence="2" id="KW-1185">Reference proteome</keyword>
<organism evidence="1 2">
    <name type="scientific">Gossypium australe</name>
    <dbReference type="NCBI Taxonomy" id="47621"/>
    <lineage>
        <taxon>Eukaryota</taxon>
        <taxon>Viridiplantae</taxon>
        <taxon>Streptophyta</taxon>
        <taxon>Embryophyta</taxon>
        <taxon>Tracheophyta</taxon>
        <taxon>Spermatophyta</taxon>
        <taxon>Magnoliopsida</taxon>
        <taxon>eudicotyledons</taxon>
        <taxon>Gunneridae</taxon>
        <taxon>Pentapetalae</taxon>
        <taxon>rosids</taxon>
        <taxon>malvids</taxon>
        <taxon>Malvales</taxon>
        <taxon>Malvaceae</taxon>
        <taxon>Malvoideae</taxon>
        <taxon>Gossypium</taxon>
    </lineage>
</organism>
<accession>A0A5B6WNF7</accession>
<dbReference type="InterPro" id="IPR032567">
    <property type="entry name" value="RTL1-rel"/>
</dbReference>
<dbReference type="OrthoDB" id="1731756at2759"/>
<evidence type="ECO:0000313" key="2">
    <source>
        <dbReference type="Proteomes" id="UP000325315"/>
    </source>
</evidence>
<comment type="caution">
    <text evidence="1">The sequence shown here is derived from an EMBL/GenBank/DDBJ whole genome shotgun (WGS) entry which is preliminary data.</text>
</comment>
<dbReference type="Gene3D" id="3.10.10.10">
    <property type="entry name" value="HIV Type 1 Reverse Transcriptase, subunit A, domain 1"/>
    <property type="match status" value="1"/>
</dbReference>